<organism evidence="6 7">
    <name type="scientific">Desmophyllum pertusum</name>
    <dbReference type="NCBI Taxonomy" id="174260"/>
    <lineage>
        <taxon>Eukaryota</taxon>
        <taxon>Metazoa</taxon>
        <taxon>Cnidaria</taxon>
        <taxon>Anthozoa</taxon>
        <taxon>Hexacorallia</taxon>
        <taxon>Scleractinia</taxon>
        <taxon>Caryophylliina</taxon>
        <taxon>Caryophylliidae</taxon>
        <taxon>Desmophyllum</taxon>
    </lineage>
</organism>
<dbReference type="EMBL" id="MU826853">
    <property type="protein sequence ID" value="KAJ7370980.1"/>
    <property type="molecule type" value="Genomic_DNA"/>
</dbReference>
<gene>
    <name evidence="6" type="ORF">OS493_028596</name>
</gene>
<dbReference type="Proteomes" id="UP001163046">
    <property type="component" value="Unassembled WGS sequence"/>
</dbReference>
<dbReference type="InterPro" id="IPR046906">
    <property type="entry name" value="Mab-21_HhH/H2TH-like"/>
</dbReference>
<dbReference type="SMART" id="SM01265">
    <property type="entry name" value="Mab-21"/>
    <property type="match status" value="1"/>
</dbReference>
<dbReference type="Gene3D" id="1.10.1410.40">
    <property type="match status" value="1"/>
</dbReference>
<comment type="caution">
    <text evidence="6">The sequence shown here is derived from an EMBL/GenBank/DDBJ whole genome shotgun (WGS) entry which is preliminary data.</text>
</comment>
<keyword evidence="3" id="KW-0067">ATP-binding</keyword>
<dbReference type="GO" id="GO:0005524">
    <property type="term" value="F:ATP binding"/>
    <property type="evidence" value="ECO:0007669"/>
    <property type="project" value="UniProtKB-KW"/>
</dbReference>
<name>A0A9X0CPK8_9CNID</name>
<dbReference type="Pfam" id="PF03281">
    <property type="entry name" value="Mab-21"/>
    <property type="match status" value="1"/>
</dbReference>
<dbReference type="InterPro" id="IPR024810">
    <property type="entry name" value="MAB21L/cGLR"/>
</dbReference>
<dbReference type="AlphaFoldDB" id="A0A9X0CPK8"/>
<dbReference type="Pfam" id="PF20266">
    <property type="entry name" value="Mab-21_C"/>
    <property type="match status" value="1"/>
</dbReference>
<evidence type="ECO:0000313" key="7">
    <source>
        <dbReference type="Proteomes" id="UP001163046"/>
    </source>
</evidence>
<reference evidence="6" key="1">
    <citation type="submission" date="2023-01" db="EMBL/GenBank/DDBJ databases">
        <title>Genome assembly of the deep-sea coral Lophelia pertusa.</title>
        <authorList>
            <person name="Herrera S."/>
            <person name="Cordes E."/>
        </authorList>
    </citation>
    <scope>NUCLEOTIDE SEQUENCE</scope>
    <source>
        <strain evidence="6">USNM1676648</strain>
        <tissue evidence="6">Polyp</tissue>
    </source>
</reference>
<keyword evidence="7" id="KW-1185">Reference proteome</keyword>
<dbReference type="PANTHER" id="PTHR10656:SF69">
    <property type="entry name" value="MAB-21-LIKE HHH_H2TH-LIKE DOMAIN-CONTAINING PROTEIN"/>
    <property type="match status" value="1"/>
</dbReference>
<protein>
    <recommendedName>
        <fullName evidence="8">Mab-21-like HhH/H2TH-like domain-containing protein</fullName>
    </recommendedName>
</protein>
<proteinExistence type="inferred from homology"/>
<accession>A0A9X0CPK8</accession>
<evidence type="ECO:0000313" key="6">
    <source>
        <dbReference type="EMBL" id="KAJ7370980.1"/>
    </source>
</evidence>
<evidence type="ECO:0000256" key="3">
    <source>
        <dbReference type="ARBA" id="ARBA00022840"/>
    </source>
</evidence>
<comment type="similarity">
    <text evidence="2">Belongs to the mab-21 family.</text>
</comment>
<keyword evidence="3" id="KW-0547">Nucleotide-binding</keyword>
<evidence type="ECO:0008006" key="8">
    <source>
        <dbReference type="Google" id="ProtNLM"/>
    </source>
</evidence>
<evidence type="ECO:0000256" key="2">
    <source>
        <dbReference type="ARBA" id="ARBA00008307"/>
    </source>
</evidence>
<sequence length="705" mass="79627">MEQATPRTEQSAVWIHGALEAVMKIILNSTETQHNHRLFLNSLKRYKTFQDELESKSGRDVQLLMSGSVAENLFAIHWVYKDGKREAKNDIDVMLVDRSITVGEKGQLECSDLVDKDFERAHVKDDLTTKKSLPFDVKAECSLHACGQSTETESSSTPIPLTEDKDAVKVDVSQELEHGFKHAQLQKDVFLVPTNHPGYVRLCELDKEGKTTFMTTESFKGFWSEVVNKTALYSLVSGPQLPPGGVVVSGPALNRRDRPGMRNNYAHDYVPCLRCVKWTTMADGWVHRKRAADWPNRGLISEIVSDGCHVVPISHHDSGDDLCQTEWRLSFSNAEKKLVDSLTIEQRQSYIMAKLIMKLVIQEMKDNPAETSVEKAPSSYHLKTIFLWKCEEKPLEEWNKLLESVVDLLKTLVDCLRKGNIPQYFIPENNLIDNLKQQDLVSVANGITAAVNGLPTILHHVFLAAYDTQLDYDGRVSPILRLMECQLKIFCDAGMAGDYPARAGEIPARRVAGDKLYLYVILNSLIDSLSAATVGTSDESKPLKDHKYILNIYCLCHSATESAMTLPTPPVLGAAELHTTISFLYEYLWNLLQDTHILTVLQTDVFAFLARLFTQNLVSLSVKEQVFIECCEASLNLYQTVCEKLAVAHDSDPLCREELDTLDGVDFIFYKNTEMAEKECFQFVANRFRKFQENGELNKVKTLSW</sequence>
<dbReference type="GO" id="GO:0016779">
    <property type="term" value="F:nucleotidyltransferase activity"/>
    <property type="evidence" value="ECO:0007669"/>
    <property type="project" value="UniProtKB-ARBA"/>
</dbReference>
<evidence type="ECO:0000259" key="5">
    <source>
        <dbReference type="Pfam" id="PF20266"/>
    </source>
</evidence>
<evidence type="ECO:0000259" key="4">
    <source>
        <dbReference type="Pfam" id="PF03281"/>
    </source>
</evidence>
<dbReference type="OrthoDB" id="5974723at2759"/>
<evidence type="ECO:0000256" key="1">
    <source>
        <dbReference type="ARBA" id="ARBA00001946"/>
    </source>
</evidence>
<feature type="domain" description="Mab-21-like HhH/H2TH-like" evidence="5">
    <location>
        <begin position="357"/>
        <end position="447"/>
    </location>
</feature>
<dbReference type="PANTHER" id="PTHR10656">
    <property type="entry name" value="CELL FATE DETERMINING PROTEIN MAB21-RELATED"/>
    <property type="match status" value="1"/>
</dbReference>
<comment type="cofactor">
    <cofactor evidence="1">
        <name>Mg(2+)</name>
        <dbReference type="ChEBI" id="CHEBI:18420"/>
    </cofactor>
</comment>
<dbReference type="InterPro" id="IPR046903">
    <property type="entry name" value="Mab-21-like_nuc_Trfase"/>
</dbReference>
<feature type="domain" description="Mab-21-like nucleotidyltransferase" evidence="4">
    <location>
        <begin position="265"/>
        <end position="340"/>
    </location>
</feature>